<dbReference type="SUPFAM" id="SSF52047">
    <property type="entry name" value="RNI-like"/>
    <property type="match status" value="1"/>
</dbReference>
<evidence type="ECO:0000313" key="2">
    <source>
        <dbReference type="Proteomes" id="UP000294003"/>
    </source>
</evidence>
<evidence type="ECO:0008006" key="3">
    <source>
        <dbReference type="Google" id="ProtNLM"/>
    </source>
</evidence>
<sequence length="349" mass="39519">MVTGSAPNLAHLILDGYTIIDSSTLYKWSTLTDFSGLQSLGICAFGDYTTPIQFLQQMVREGQLASLTSLSLFLGASSREGGCRLDETTSDLLLALQPLTSLDLEGEFGDGTYQAILDRHGQSLRDIRLISCRIYLFSDRIEEMRDRCPNLRSAELLIPRTQGDQNEVKIYRALGRFPRLQHLNLLLDATFYGHPVGTDDGSDAFEAKLAQQQLMNAAVDKTLALAIVRTIRQSSRLHNATRTCPLRSLKLTKTGFSESSYELSFDLELQLLRSWVGQNWVCETVPRDDGADEEVHIREIQVPGRVDREDVELAMENEKCDKVWRELWPNRTGDYRDNWSSFPLWVGYE</sequence>
<protein>
    <recommendedName>
        <fullName evidence="3">F-box domain-containing protein</fullName>
    </recommendedName>
</protein>
<gene>
    <name evidence="1" type="ORF">DL762_002583</name>
</gene>
<dbReference type="Gene3D" id="3.80.10.10">
    <property type="entry name" value="Ribonuclease Inhibitor"/>
    <property type="match status" value="1"/>
</dbReference>
<organism evidence="1 2">
    <name type="scientific">Monosporascus cannonballus</name>
    <dbReference type="NCBI Taxonomy" id="155416"/>
    <lineage>
        <taxon>Eukaryota</taxon>
        <taxon>Fungi</taxon>
        <taxon>Dikarya</taxon>
        <taxon>Ascomycota</taxon>
        <taxon>Pezizomycotina</taxon>
        <taxon>Sordariomycetes</taxon>
        <taxon>Xylariomycetidae</taxon>
        <taxon>Xylariales</taxon>
        <taxon>Xylariales incertae sedis</taxon>
        <taxon>Monosporascus</taxon>
    </lineage>
</organism>
<proteinExistence type="predicted"/>
<dbReference type="InterPro" id="IPR032675">
    <property type="entry name" value="LRR_dom_sf"/>
</dbReference>
<dbReference type="Proteomes" id="UP000294003">
    <property type="component" value="Unassembled WGS sequence"/>
</dbReference>
<keyword evidence="2" id="KW-1185">Reference proteome</keyword>
<reference evidence="1 2" key="1">
    <citation type="submission" date="2018-06" db="EMBL/GenBank/DDBJ databases">
        <title>Complete Genomes of Monosporascus.</title>
        <authorList>
            <person name="Robinson A.J."/>
            <person name="Natvig D.O."/>
        </authorList>
    </citation>
    <scope>NUCLEOTIDE SEQUENCE [LARGE SCALE GENOMIC DNA]</scope>
    <source>
        <strain evidence="1 2">CBS 609.92</strain>
    </source>
</reference>
<accession>A0ABY0HEC8</accession>
<name>A0ABY0HEC8_9PEZI</name>
<dbReference type="EMBL" id="QJNS01000053">
    <property type="protein sequence ID" value="RYO90618.1"/>
    <property type="molecule type" value="Genomic_DNA"/>
</dbReference>
<evidence type="ECO:0000313" key="1">
    <source>
        <dbReference type="EMBL" id="RYO90618.1"/>
    </source>
</evidence>
<comment type="caution">
    <text evidence="1">The sequence shown here is derived from an EMBL/GenBank/DDBJ whole genome shotgun (WGS) entry which is preliminary data.</text>
</comment>